<organism evidence="1">
    <name type="scientific">marine metagenome</name>
    <dbReference type="NCBI Taxonomy" id="408172"/>
    <lineage>
        <taxon>unclassified sequences</taxon>
        <taxon>metagenomes</taxon>
        <taxon>ecological metagenomes</taxon>
    </lineage>
</organism>
<accession>A0A383C1V8</accession>
<reference evidence="1" key="1">
    <citation type="submission" date="2018-05" db="EMBL/GenBank/DDBJ databases">
        <authorList>
            <person name="Lanie J.A."/>
            <person name="Ng W.-L."/>
            <person name="Kazmierczak K.M."/>
            <person name="Andrzejewski T.M."/>
            <person name="Davidsen T.M."/>
            <person name="Wayne K.J."/>
            <person name="Tettelin H."/>
            <person name="Glass J.I."/>
            <person name="Rusch D."/>
            <person name="Podicherti R."/>
            <person name="Tsui H.-C.T."/>
            <person name="Winkler M.E."/>
        </authorList>
    </citation>
    <scope>NUCLEOTIDE SEQUENCE</scope>
</reference>
<proteinExistence type="predicted"/>
<feature type="non-terminal residue" evidence="1">
    <location>
        <position position="243"/>
    </location>
</feature>
<name>A0A383C1V8_9ZZZZ</name>
<dbReference type="AlphaFoldDB" id="A0A383C1V8"/>
<sequence>APTDTNNLNVNVANGRAGVSNLSNIGSGYTLGDPAPIVTIPGANAGTLAGTASINGNGTLDVNFTGNPTDTNNVTVKITDGLAHVANLSGVGGNYDPGEAAPAINITGANKNTLAGTATINGNGTLDVNFTGNPSDFNNLTAQAANGTLRAPATLTGMGGNHDPTSPPAVTISGADKGTLAGVSGVNPDRTVNVSFTGAPTGNGPLTVQIPGGVSSNPVSQTYLLEIDGDLWDYSVAEFDTFT</sequence>
<gene>
    <name evidence="1" type="ORF">METZ01_LOCUS478472</name>
</gene>
<dbReference type="EMBL" id="UINC01204746">
    <property type="protein sequence ID" value="SVE25618.1"/>
    <property type="molecule type" value="Genomic_DNA"/>
</dbReference>
<protein>
    <submittedName>
        <fullName evidence="1">Uncharacterized protein</fullName>
    </submittedName>
</protein>
<feature type="non-terminal residue" evidence="1">
    <location>
        <position position="1"/>
    </location>
</feature>
<evidence type="ECO:0000313" key="1">
    <source>
        <dbReference type="EMBL" id="SVE25618.1"/>
    </source>
</evidence>